<keyword evidence="9" id="KW-1185">Reference proteome</keyword>
<evidence type="ECO:0000256" key="4">
    <source>
        <dbReference type="ARBA" id="ARBA00023004"/>
    </source>
</evidence>
<sequence>MTLISQLVFLAVLAISGYFIGRRILQIRKNILLGKEEDRTDQPMERLKTMLLVAFGQKKMFKRPIPAFLHLLIYVGFLLINLEVLEIVLDGILGTHRLFAPVLGSFYPVLINFFEFLAIGVIFSCVVFFIRRHVLKLSRFTKIEMKGWPTLDATLILVIETVLMFAILAMNGADQVLQSRGVAHYPLTGEFFFSGFFVPLFSGLSDNALIIIERASWWGHIVGILAFAFYITYSKHLHIFLAFPNTYFSNLKPKGEIKNMDNVTNEVKSMLGMPADPPPAEIPRFGAKDINDLSWKNLMDAYACTECGRCTDNCPANMTGKALSPRAIMMKTRDRAEEVGMSISKGGKGLEDGKSLYGDYINKEELLACTTCNACVEACPITIDPLSIILEMRRYMAMEESSTPQSWNAMFQNVETSFTPWKFPPTDRFSWANDLKTEAENK</sequence>
<dbReference type="EMBL" id="BQKE01000001">
    <property type="protein sequence ID" value="GJM62188.1"/>
    <property type="molecule type" value="Genomic_DNA"/>
</dbReference>
<dbReference type="PROSITE" id="PS00198">
    <property type="entry name" value="4FE4S_FER_1"/>
    <property type="match status" value="1"/>
</dbReference>
<feature type="domain" description="4Fe-4S ferredoxin-type" evidence="7">
    <location>
        <begin position="295"/>
        <end position="324"/>
    </location>
</feature>
<keyword evidence="2" id="KW-0479">Metal-binding</keyword>
<feature type="transmembrane region" description="Helical" evidence="6">
    <location>
        <begin position="109"/>
        <end position="130"/>
    </location>
</feature>
<reference evidence="8 9" key="1">
    <citation type="submission" date="2021-12" db="EMBL/GenBank/DDBJ databases">
        <title>Genome sequencing of bacteria with rrn-lacking chromosome and rrn-plasmid.</title>
        <authorList>
            <person name="Anda M."/>
            <person name="Iwasaki W."/>
        </authorList>
    </citation>
    <scope>NUCLEOTIDE SEQUENCE [LARGE SCALE GENOMIC DNA]</scope>
    <source>
        <strain evidence="8 9">NBRC 15940</strain>
    </source>
</reference>
<dbReference type="GO" id="GO:0005886">
    <property type="term" value="C:plasma membrane"/>
    <property type="evidence" value="ECO:0007669"/>
    <property type="project" value="TreeGrafter"/>
</dbReference>
<dbReference type="PANTHER" id="PTHR43255">
    <property type="entry name" value="IRON-SULFUR-BINDING OXIDOREDUCTASE FADF-RELATED-RELATED"/>
    <property type="match status" value="1"/>
</dbReference>
<dbReference type="AlphaFoldDB" id="A0AAN5AMT6"/>
<dbReference type="InterPro" id="IPR036197">
    <property type="entry name" value="NarG-like_sf"/>
</dbReference>
<evidence type="ECO:0000313" key="8">
    <source>
        <dbReference type="EMBL" id="GJM62188.1"/>
    </source>
</evidence>
<dbReference type="RefSeq" id="WP_338237524.1">
    <property type="nucleotide sequence ID" value="NZ_BQKE01000001.1"/>
</dbReference>
<feature type="transmembrane region" description="Helical" evidence="6">
    <location>
        <begin position="67"/>
        <end position="89"/>
    </location>
</feature>
<evidence type="ECO:0000256" key="6">
    <source>
        <dbReference type="SAM" id="Phobius"/>
    </source>
</evidence>
<dbReference type="InterPro" id="IPR051460">
    <property type="entry name" value="HdrC_iron-sulfur_subunit"/>
</dbReference>
<evidence type="ECO:0000256" key="2">
    <source>
        <dbReference type="ARBA" id="ARBA00022723"/>
    </source>
</evidence>
<dbReference type="Gene3D" id="1.20.950.20">
    <property type="entry name" value="Transmembrane di-heme cytochromes, Chain C"/>
    <property type="match status" value="1"/>
</dbReference>
<dbReference type="InterPro" id="IPR017900">
    <property type="entry name" value="4Fe4S_Fe_S_CS"/>
</dbReference>
<feature type="transmembrane region" description="Helical" evidence="6">
    <location>
        <begin position="182"/>
        <end position="203"/>
    </location>
</feature>
<evidence type="ECO:0000256" key="5">
    <source>
        <dbReference type="ARBA" id="ARBA00023014"/>
    </source>
</evidence>
<dbReference type="PROSITE" id="PS51379">
    <property type="entry name" value="4FE4S_FER_2"/>
    <property type="match status" value="2"/>
</dbReference>
<evidence type="ECO:0000313" key="9">
    <source>
        <dbReference type="Proteomes" id="UP001310022"/>
    </source>
</evidence>
<comment type="caution">
    <text evidence="8">The sequence shown here is derived from an EMBL/GenBank/DDBJ whole genome shotgun (WGS) entry which is preliminary data.</text>
</comment>
<proteinExistence type="predicted"/>
<feature type="transmembrane region" description="Helical" evidence="6">
    <location>
        <begin position="151"/>
        <end position="170"/>
    </location>
</feature>
<gene>
    <name evidence="8" type="ORF">PEDI_27400</name>
</gene>
<evidence type="ECO:0000256" key="1">
    <source>
        <dbReference type="ARBA" id="ARBA00022485"/>
    </source>
</evidence>
<keyword evidence="1" id="KW-0004">4Fe-4S</keyword>
<dbReference type="InterPro" id="IPR009051">
    <property type="entry name" value="Helical_ferredxn"/>
</dbReference>
<feature type="transmembrane region" description="Helical" evidence="6">
    <location>
        <begin position="6"/>
        <end position="25"/>
    </location>
</feature>
<keyword evidence="6" id="KW-0472">Membrane</keyword>
<keyword evidence="5" id="KW-0411">Iron-sulfur</keyword>
<keyword evidence="3" id="KW-0560">Oxidoreductase</keyword>
<dbReference type="SUPFAM" id="SSF46548">
    <property type="entry name" value="alpha-helical ferredoxin"/>
    <property type="match status" value="1"/>
</dbReference>
<keyword evidence="6" id="KW-0812">Transmembrane</keyword>
<dbReference type="Proteomes" id="UP001310022">
    <property type="component" value="Unassembled WGS sequence"/>
</dbReference>
<organism evidence="8 9">
    <name type="scientific">Persicobacter diffluens</name>
    <dbReference type="NCBI Taxonomy" id="981"/>
    <lineage>
        <taxon>Bacteria</taxon>
        <taxon>Pseudomonadati</taxon>
        <taxon>Bacteroidota</taxon>
        <taxon>Cytophagia</taxon>
        <taxon>Cytophagales</taxon>
        <taxon>Persicobacteraceae</taxon>
        <taxon>Persicobacter</taxon>
    </lineage>
</organism>
<feature type="transmembrane region" description="Helical" evidence="6">
    <location>
        <begin position="215"/>
        <end position="233"/>
    </location>
</feature>
<evidence type="ECO:0000256" key="3">
    <source>
        <dbReference type="ARBA" id="ARBA00023002"/>
    </source>
</evidence>
<dbReference type="Pfam" id="PF13187">
    <property type="entry name" value="Fer4_9"/>
    <property type="match status" value="1"/>
</dbReference>
<dbReference type="PANTHER" id="PTHR43255:SF1">
    <property type="entry name" value="IRON-SULFUR-BINDING OXIDOREDUCTASE FADF-RELATED"/>
    <property type="match status" value="1"/>
</dbReference>
<dbReference type="Gene3D" id="1.10.1060.10">
    <property type="entry name" value="Alpha-helical ferredoxin"/>
    <property type="match status" value="1"/>
</dbReference>
<protein>
    <submittedName>
        <fullName evidence="8">Fe-S oxidoreductase</fullName>
    </submittedName>
</protein>
<dbReference type="GO" id="GO:0051539">
    <property type="term" value="F:4 iron, 4 sulfur cluster binding"/>
    <property type="evidence" value="ECO:0007669"/>
    <property type="project" value="UniProtKB-KW"/>
</dbReference>
<evidence type="ECO:0000259" key="7">
    <source>
        <dbReference type="PROSITE" id="PS51379"/>
    </source>
</evidence>
<keyword evidence="4" id="KW-0408">Iron</keyword>
<keyword evidence="6" id="KW-1133">Transmembrane helix</keyword>
<dbReference type="GO" id="GO:0046872">
    <property type="term" value="F:metal ion binding"/>
    <property type="evidence" value="ECO:0007669"/>
    <property type="project" value="UniProtKB-KW"/>
</dbReference>
<feature type="domain" description="4Fe-4S ferredoxin-type" evidence="7">
    <location>
        <begin position="357"/>
        <end position="391"/>
    </location>
</feature>
<dbReference type="SUPFAM" id="SSF103501">
    <property type="entry name" value="Respiratory nitrate reductase 1 gamma chain"/>
    <property type="match status" value="1"/>
</dbReference>
<dbReference type="InterPro" id="IPR017896">
    <property type="entry name" value="4Fe4S_Fe-S-bd"/>
</dbReference>
<dbReference type="GO" id="GO:0016491">
    <property type="term" value="F:oxidoreductase activity"/>
    <property type="evidence" value="ECO:0007669"/>
    <property type="project" value="UniProtKB-KW"/>
</dbReference>
<name>A0AAN5AMT6_9BACT</name>
<accession>A0AAN5AMT6</accession>